<feature type="domain" description="Glycoside hydrolase family 2 catalytic" evidence="6">
    <location>
        <begin position="350"/>
        <end position="478"/>
    </location>
</feature>
<feature type="domain" description="Glycoside hydrolase family 2 immunoglobulin-like beta-sandwich" evidence="5">
    <location>
        <begin position="214"/>
        <end position="307"/>
    </location>
</feature>
<evidence type="ECO:0000256" key="2">
    <source>
        <dbReference type="ARBA" id="ARBA00022801"/>
    </source>
</evidence>
<feature type="signal peptide" evidence="4">
    <location>
        <begin position="1"/>
        <end position="20"/>
    </location>
</feature>
<dbReference type="AlphaFoldDB" id="A0A1A9I0Q7"/>
<dbReference type="RefSeq" id="WP_067755061.1">
    <property type="nucleotide sequence ID" value="NZ_CP015772.1"/>
</dbReference>
<dbReference type="InterPro" id="IPR006103">
    <property type="entry name" value="Glyco_hydro_2_cat"/>
</dbReference>
<evidence type="ECO:0000313" key="9">
    <source>
        <dbReference type="Proteomes" id="UP000077667"/>
    </source>
</evidence>
<dbReference type="InterPro" id="IPR036156">
    <property type="entry name" value="Beta-gal/glucu_dom_sf"/>
</dbReference>
<accession>A0A1A9I0Q7</accession>
<dbReference type="STRING" id="1176587.A8C56_09620"/>
<dbReference type="SUPFAM" id="SSF49303">
    <property type="entry name" value="beta-Galactosidase/glucuronidase domain"/>
    <property type="match status" value="1"/>
</dbReference>
<comment type="similarity">
    <text evidence="1">Belongs to the glycosyl hydrolase 2 family.</text>
</comment>
<dbReference type="PANTHER" id="PTHR42732:SF2">
    <property type="entry name" value="BETA-MANNOSIDASE"/>
    <property type="match status" value="1"/>
</dbReference>
<dbReference type="Pfam" id="PF02836">
    <property type="entry name" value="Glyco_hydro_2_C"/>
    <property type="match status" value="1"/>
</dbReference>
<evidence type="ECO:0000259" key="6">
    <source>
        <dbReference type="Pfam" id="PF02836"/>
    </source>
</evidence>
<dbReference type="InterPro" id="IPR006102">
    <property type="entry name" value="Ig-like_GH2"/>
</dbReference>
<dbReference type="InterPro" id="IPR006104">
    <property type="entry name" value="Glyco_hydro_2_N"/>
</dbReference>
<gene>
    <name evidence="8" type="ORF">A8C56_09620</name>
</gene>
<evidence type="ECO:0000259" key="7">
    <source>
        <dbReference type="Pfam" id="PF02837"/>
    </source>
</evidence>
<dbReference type="GO" id="GO:0004553">
    <property type="term" value="F:hydrolase activity, hydrolyzing O-glycosyl compounds"/>
    <property type="evidence" value="ECO:0007669"/>
    <property type="project" value="InterPro"/>
</dbReference>
<evidence type="ECO:0000256" key="4">
    <source>
        <dbReference type="SAM" id="SignalP"/>
    </source>
</evidence>
<dbReference type="KEGG" id="nia:A8C56_09620"/>
<dbReference type="SUPFAM" id="SSF49785">
    <property type="entry name" value="Galactose-binding domain-like"/>
    <property type="match status" value="1"/>
</dbReference>
<dbReference type="Gene3D" id="2.60.120.260">
    <property type="entry name" value="Galactose-binding domain-like"/>
    <property type="match status" value="1"/>
</dbReference>
<evidence type="ECO:0000256" key="1">
    <source>
        <dbReference type="ARBA" id="ARBA00007401"/>
    </source>
</evidence>
<sequence>MLWKHSFLAGFFLTLVSALSAQWQPAGSRLKTRWTAQVNPQHVLPEYPRPIMERREWMNLNGLWNFAITPAGRAAPGAYSRKILVPFAVESGLSGIQGTVMSTQELWYNRAFKIPKSWKNKEVLLHFGAVDWKAEVYLNGLHIGSHTGGYAPFSFNITPYLTSSEQELTVRVWDPTDRHFQPRGKQVSQPANIVYTAVSGIWQTVWLEPVNSKYITNLKIGSDIDRSTISVVANTTSITAGDYIEVKLSDKGKLLSTFRAVAAETLNIPVAVAKWWSPDAPFLYDLEINLYSQGRLADQVKSYCAMRKISTSRDRSGIMRLQLNNCNLFQFGPLDQGWFPDGLYTAPTDEALMFDIQKAKAMGYNMIRKHLKVEPARWYTHCDRIGMLVWQDMPSGDNNWGRKTRDYMREYVDEGVEEAPITLRARENYLKEWNEIIDALQPYPCIVMWISFNEGWGQFDTKKIAAWTRAYDPSRLLNPASGGNFYHTGDVLDLHHYPEPELFLYDAGRANVLGEYGGIGYAVEGHLWQSGENFGYDTLLHSPSELLLKYQEYARILQSINRFSAAVYTQMTDVEGEVNGLLTYDRELTKVSEEEIKKINRETIQQLSQ</sequence>
<dbReference type="Gene3D" id="3.20.20.80">
    <property type="entry name" value="Glycosidases"/>
    <property type="match status" value="1"/>
</dbReference>
<dbReference type="Proteomes" id="UP000077667">
    <property type="component" value="Chromosome"/>
</dbReference>
<proteinExistence type="inferred from homology"/>
<dbReference type="InterPro" id="IPR013783">
    <property type="entry name" value="Ig-like_fold"/>
</dbReference>
<dbReference type="Pfam" id="PF00703">
    <property type="entry name" value="Glyco_hydro_2"/>
    <property type="match status" value="1"/>
</dbReference>
<keyword evidence="9" id="KW-1185">Reference proteome</keyword>
<dbReference type="EMBL" id="CP015772">
    <property type="protein sequence ID" value="ANH81206.1"/>
    <property type="molecule type" value="Genomic_DNA"/>
</dbReference>
<dbReference type="OrthoDB" id="9801077at2"/>
<feature type="chain" id="PRO_5008389692" evidence="4">
    <location>
        <begin position="21"/>
        <end position="609"/>
    </location>
</feature>
<dbReference type="GO" id="GO:0005975">
    <property type="term" value="P:carbohydrate metabolic process"/>
    <property type="evidence" value="ECO:0007669"/>
    <property type="project" value="InterPro"/>
</dbReference>
<dbReference type="SUPFAM" id="SSF51445">
    <property type="entry name" value="(Trans)glycosidases"/>
    <property type="match status" value="1"/>
</dbReference>
<dbReference type="InterPro" id="IPR017853">
    <property type="entry name" value="GH"/>
</dbReference>
<protein>
    <submittedName>
        <fullName evidence="8">Beta-galactosidase</fullName>
    </submittedName>
</protein>
<reference evidence="8 9" key="1">
    <citation type="submission" date="2016-05" db="EMBL/GenBank/DDBJ databases">
        <title>Niabella ginsenosidivorans BS26 whole genome sequencing.</title>
        <authorList>
            <person name="Im W.T."/>
            <person name="Siddiqi M.Z."/>
        </authorList>
    </citation>
    <scope>NUCLEOTIDE SEQUENCE [LARGE SCALE GENOMIC DNA]</scope>
    <source>
        <strain evidence="8 9">BS26</strain>
    </source>
</reference>
<dbReference type="Gene3D" id="2.60.40.10">
    <property type="entry name" value="Immunoglobulins"/>
    <property type="match status" value="1"/>
</dbReference>
<name>A0A1A9I0Q7_9BACT</name>
<dbReference type="Pfam" id="PF02837">
    <property type="entry name" value="Glyco_hydro_2_N"/>
    <property type="match status" value="1"/>
</dbReference>
<feature type="domain" description="Glycosyl hydrolases family 2 sugar binding" evidence="7">
    <location>
        <begin position="103"/>
        <end position="174"/>
    </location>
</feature>
<keyword evidence="2" id="KW-0378">Hydrolase</keyword>
<dbReference type="PANTHER" id="PTHR42732">
    <property type="entry name" value="BETA-GALACTOSIDASE"/>
    <property type="match status" value="1"/>
</dbReference>
<dbReference type="InterPro" id="IPR051913">
    <property type="entry name" value="GH2_Domain-Containing"/>
</dbReference>
<keyword evidence="4" id="KW-0732">Signal</keyword>
<dbReference type="InterPro" id="IPR008979">
    <property type="entry name" value="Galactose-bd-like_sf"/>
</dbReference>
<keyword evidence="3" id="KW-0326">Glycosidase</keyword>
<organism evidence="8 9">
    <name type="scientific">Niabella ginsenosidivorans</name>
    <dbReference type="NCBI Taxonomy" id="1176587"/>
    <lineage>
        <taxon>Bacteria</taxon>
        <taxon>Pseudomonadati</taxon>
        <taxon>Bacteroidota</taxon>
        <taxon>Chitinophagia</taxon>
        <taxon>Chitinophagales</taxon>
        <taxon>Chitinophagaceae</taxon>
        <taxon>Niabella</taxon>
    </lineage>
</organism>
<evidence type="ECO:0000256" key="3">
    <source>
        <dbReference type="ARBA" id="ARBA00023295"/>
    </source>
</evidence>
<evidence type="ECO:0000313" key="8">
    <source>
        <dbReference type="EMBL" id="ANH81206.1"/>
    </source>
</evidence>
<evidence type="ECO:0000259" key="5">
    <source>
        <dbReference type="Pfam" id="PF00703"/>
    </source>
</evidence>